<evidence type="ECO:0000256" key="3">
    <source>
        <dbReference type="ARBA" id="ARBA00012438"/>
    </source>
</evidence>
<dbReference type="InterPro" id="IPR036097">
    <property type="entry name" value="HisK_dim/P_sf"/>
</dbReference>
<dbReference type="PROSITE" id="PS50109">
    <property type="entry name" value="HIS_KIN"/>
    <property type="match status" value="1"/>
</dbReference>
<dbReference type="Pfam" id="PF00512">
    <property type="entry name" value="HisKA"/>
    <property type="match status" value="1"/>
</dbReference>
<dbReference type="Gene3D" id="3.30.565.10">
    <property type="entry name" value="Histidine kinase-like ATPase, C-terminal domain"/>
    <property type="match status" value="1"/>
</dbReference>
<dbReference type="InterPro" id="IPR003661">
    <property type="entry name" value="HisK_dim/P_dom"/>
</dbReference>
<organism evidence="13 14">
    <name type="scientific">Clostridium puniceum</name>
    <dbReference type="NCBI Taxonomy" id="29367"/>
    <lineage>
        <taxon>Bacteria</taxon>
        <taxon>Bacillati</taxon>
        <taxon>Bacillota</taxon>
        <taxon>Clostridia</taxon>
        <taxon>Eubacteriales</taxon>
        <taxon>Clostridiaceae</taxon>
        <taxon>Clostridium</taxon>
    </lineage>
</organism>
<evidence type="ECO:0000256" key="10">
    <source>
        <dbReference type="ARBA" id="ARBA00023136"/>
    </source>
</evidence>
<evidence type="ECO:0000256" key="7">
    <source>
        <dbReference type="ARBA" id="ARBA00022777"/>
    </source>
</evidence>
<sequence length="456" mass="53026">MEVIKREKSISKIFAIYIIIFCIVVAILIVSDSALFLVAADRGFILPANYYEQQIEKYRDDIAKAQDVSKIIPKECDYAVYNLEGKMLQGNFSEEKSLNIWQLVQNEEIINGNKYYKIIQRKGEVCVVEYTLVSSFANPTLKKYIPNAELGFIIIFLILFIFEIIIVSKCFRNRMLKEMQILKDTTKNIQMKNLNFEMKYSNIIEINEVLYALDKMKMELYESLNKQWEMEEMRKEQIVALAHDIKTPLTIIKGNSELLNELDLKSDQAEFNKRILIEVSNMESYIKSLIEIMKSEKEPAIEKKKIELKAFVKEIIEQGISMSMKKQLRFTSEINELPQFAFIDKVELKRAINNVISNAIDYSPINGEIIFYCDSNDKYIRFIIEDSGSGFTKEELKSATEQFFQGDKSRNSKNHYGMGLYIAKKFIERHNGRIYLSNSEKFGGAKVILELPSTLY</sequence>
<dbReference type="InterPro" id="IPR008358">
    <property type="entry name" value="Sig_transdc_His_kin/Pase_MprB"/>
</dbReference>
<dbReference type="EMBL" id="LZZM01000189">
    <property type="protein sequence ID" value="OOM75174.1"/>
    <property type="molecule type" value="Genomic_DNA"/>
</dbReference>
<accession>A0A1S8TC39</accession>
<keyword evidence="6 11" id="KW-0812">Transmembrane</keyword>
<dbReference type="Proteomes" id="UP000190890">
    <property type="component" value="Unassembled WGS sequence"/>
</dbReference>
<evidence type="ECO:0000313" key="14">
    <source>
        <dbReference type="Proteomes" id="UP000190890"/>
    </source>
</evidence>
<keyword evidence="4" id="KW-0597">Phosphoprotein</keyword>
<comment type="caution">
    <text evidence="13">The sequence shown here is derived from an EMBL/GenBank/DDBJ whole genome shotgun (WGS) entry which is preliminary data.</text>
</comment>
<keyword evidence="9" id="KW-0902">Two-component regulatory system</keyword>
<dbReference type="SMART" id="SM00388">
    <property type="entry name" value="HisKA"/>
    <property type="match status" value="1"/>
</dbReference>
<evidence type="ECO:0000256" key="5">
    <source>
        <dbReference type="ARBA" id="ARBA00022679"/>
    </source>
</evidence>
<protein>
    <recommendedName>
        <fullName evidence="3">histidine kinase</fullName>
        <ecNumber evidence="3">2.7.13.3</ecNumber>
    </recommendedName>
</protein>
<dbReference type="GO" id="GO:0000155">
    <property type="term" value="F:phosphorelay sensor kinase activity"/>
    <property type="evidence" value="ECO:0007669"/>
    <property type="project" value="InterPro"/>
</dbReference>
<keyword evidence="8 11" id="KW-1133">Transmembrane helix</keyword>
<dbReference type="InterPro" id="IPR003594">
    <property type="entry name" value="HATPase_dom"/>
</dbReference>
<dbReference type="PANTHER" id="PTHR45528:SF8">
    <property type="entry name" value="HISTIDINE KINASE"/>
    <property type="match status" value="1"/>
</dbReference>
<evidence type="ECO:0000256" key="1">
    <source>
        <dbReference type="ARBA" id="ARBA00000085"/>
    </source>
</evidence>
<dbReference type="STRING" id="29367.CLPUN_34150"/>
<keyword evidence="10 11" id="KW-0472">Membrane</keyword>
<gene>
    <name evidence="13" type="primary">phoR_8</name>
    <name evidence="13" type="ORF">CLPUN_34150</name>
</gene>
<evidence type="ECO:0000256" key="9">
    <source>
        <dbReference type="ARBA" id="ARBA00023012"/>
    </source>
</evidence>
<dbReference type="SUPFAM" id="SSF55874">
    <property type="entry name" value="ATPase domain of HSP90 chaperone/DNA topoisomerase II/histidine kinase"/>
    <property type="match status" value="1"/>
</dbReference>
<dbReference type="Pfam" id="PF02518">
    <property type="entry name" value="HATPase_c"/>
    <property type="match status" value="1"/>
</dbReference>
<dbReference type="EC" id="2.7.13.3" evidence="3"/>
<dbReference type="SUPFAM" id="SSF47384">
    <property type="entry name" value="Homodimeric domain of signal transducing histidine kinase"/>
    <property type="match status" value="1"/>
</dbReference>
<name>A0A1S8TC39_9CLOT</name>
<feature type="domain" description="Histidine kinase" evidence="12">
    <location>
        <begin position="240"/>
        <end position="455"/>
    </location>
</feature>
<evidence type="ECO:0000256" key="6">
    <source>
        <dbReference type="ARBA" id="ARBA00022692"/>
    </source>
</evidence>
<evidence type="ECO:0000256" key="8">
    <source>
        <dbReference type="ARBA" id="ARBA00022989"/>
    </source>
</evidence>
<evidence type="ECO:0000256" key="4">
    <source>
        <dbReference type="ARBA" id="ARBA00022553"/>
    </source>
</evidence>
<dbReference type="OrthoDB" id="84942at2"/>
<keyword evidence="5 13" id="KW-0808">Transferase</keyword>
<evidence type="ECO:0000313" key="13">
    <source>
        <dbReference type="EMBL" id="OOM75174.1"/>
    </source>
</evidence>
<comment type="subcellular location">
    <subcellularLocation>
        <location evidence="2">Membrane</location>
        <topology evidence="2">Multi-pass membrane protein</topology>
    </subcellularLocation>
</comment>
<dbReference type="AlphaFoldDB" id="A0A1S8TC39"/>
<dbReference type="Gene3D" id="1.10.287.130">
    <property type="match status" value="1"/>
</dbReference>
<dbReference type="InterPro" id="IPR050398">
    <property type="entry name" value="HssS/ArlS-like"/>
</dbReference>
<dbReference type="CDD" id="cd00082">
    <property type="entry name" value="HisKA"/>
    <property type="match status" value="1"/>
</dbReference>
<keyword evidence="14" id="KW-1185">Reference proteome</keyword>
<keyword evidence="7" id="KW-0418">Kinase</keyword>
<feature type="transmembrane region" description="Helical" evidence="11">
    <location>
        <begin position="150"/>
        <end position="171"/>
    </location>
</feature>
<evidence type="ECO:0000256" key="11">
    <source>
        <dbReference type="SAM" id="Phobius"/>
    </source>
</evidence>
<reference evidence="13 14" key="1">
    <citation type="submission" date="2016-05" db="EMBL/GenBank/DDBJ databases">
        <title>Microbial solvent formation.</title>
        <authorList>
            <person name="Poehlein A."/>
            <person name="Montoya Solano J.D."/>
            <person name="Flitsch S."/>
            <person name="Krabben P."/>
            <person name="Duerre P."/>
            <person name="Daniel R."/>
        </authorList>
    </citation>
    <scope>NUCLEOTIDE SEQUENCE [LARGE SCALE GENOMIC DNA]</scope>
    <source>
        <strain evidence="13 14">DSM 2619</strain>
    </source>
</reference>
<proteinExistence type="predicted"/>
<dbReference type="InterPro" id="IPR005467">
    <property type="entry name" value="His_kinase_dom"/>
</dbReference>
<dbReference type="PRINTS" id="PR01780">
    <property type="entry name" value="LANTIREGPROT"/>
</dbReference>
<dbReference type="InterPro" id="IPR036890">
    <property type="entry name" value="HATPase_C_sf"/>
</dbReference>
<dbReference type="PANTHER" id="PTHR45528">
    <property type="entry name" value="SENSOR HISTIDINE KINASE CPXA"/>
    <property type="match status" value="1"/>
</dbReference>
<evidence type="ECO:0000256" key="2">
    <source>
        <dbReference type="ARBA" id="ARBA00004141"/>
    </source>
</evidence>
<comment type="catalytic activity">
    <reaction evidence="1">
        <text>ATP + protein L-histidine = ADP + protein N-phospho-L-histidine.</text>
        <dbReference type="EC" id="2.7.13.3"/>
    </reaction>
</comment>
<dbReference type="RefSeq" id="WP_077848444.1">
    <property type="nucleotide sequence ID" value="NZ_LZZM01000189.1"/>
</dbReference>
<feature type="transmembrane region" description="Helical" evidence="11">
    <location>
        <begin position="14"/>
        <end position="40"/>
    </location>
</feature>
<dbReference type="SMART" id="SM00387">
    <property type="entry name" value="HATPase_c"/>
    <property type="match status" value="1"/>
</dbReference>
<dbReference type="GO" id="GO:0005886">
    <property type="term" value="C:plasma membrane"/>
    <property type="evidence" value="ECO:0007669"/>
    <property type="project" value="TreeGrafter"/>
</dbReference>
<evidence type="ECO:0000259" key="12">
    <source>
        <dbReference type="PROSITE" id="PS50109"/>
    </source>
</evidence>